<reference evidence="11" key="1">
    <citation type="submission" date="2021-07" db="EMBL/GenBank/DDBJ databases">
        <authorList>
            <person name="Durling M."/>
        </authorList>
    </citation>
    <scope>NUCLEOTIDE SEQUENCE</scope>
</reference>
<dbReference type="InterPro" id="IPR029039">
    <property type="entry name" value="Flavoprotein-like_sf"/>
</dbReference>
<comment type="cofactor">
    <cofactor evidence="2">
        <name>FAD</name>
        <dbReference type="ChEBI" id="CHEBI:57692"/>
    </cofactor>
</comment>
<evidence type="ECO:0000313" key="12">
    <source>
        <dbReference type="Proteomes" id="UP000701801"/>
    </source>
</evidence>
<dbReference type="PRINTS" id="PR00371">
    <property type="entry name" value="FPNCR"/>
</dbReference>
<dbReference type="Gene3D" id="3.40.50.360">
    <property type="match status" value="1"/>
</dbReference>
<dbReference type="PRINTS" id="PR00369">
    <property type="entry name" value="FLAVODOXIN"/>
</dbReference>
<feature type="region of interest" description="Disordered" evidence="8">
    <location>
        <begin position="262"/>
        <end position="283"/>
    </location>
</feature>
<keyword evidence="12" id="KW-1185">Reference proteome</keyword>
<accession>A0A9N9M4M0</accession>
<evidence type="ECO:0000256" key="6">
    <source>
        <dbReference type="ARBA" id="ARBA00022857"/>
    </source>
</evidence>
<dbReference type="InterPro" id="IPR003097">
    <property type="entry name" value="CysJ-like_FAD-binding"/>
</dbReference>
<evidence type="ECO:0000259" key="9">
    <source>
        <dbReference type="PROSITE" id="PS50902"/>
    </source>
</evidence>
<keyword evidence="7" id="KW-0560">Oxidoreductase</keyword>
<dbReference type="Pfam" id="PF00667">
    <property type="entry name" value="FAD_binding_1"/>
    <property type="match status" value="1"/>
</dbReference>
<dbReference type="InterPro" id="IPR001094">
    <property type="entry name" value="Flavdoxin-like"/>
</dbReference>
<evidence type="ECO:0000256" key="7">
    <source>
        <dbReference type="ARBA" id="ARBA00023002"/>
    </source>
</evidence>
<comment type="caution">
    <text evidence="11">The sequence shown here is derived from an EMBL/GenBank/DDBJ whole genome shotgun (WGS) entry which is preliminary data.</text>
</comment>
<keyword evidence="4" id="KW-0288">FMN</keyword>
<dbReference type="PANTHER" id="PTHR19384">
    <property type="entry name" value="NITRIC OXIDE SYNTHASE-RELATED"/>
    <property type="match status" value="1"/>
</dbReference>
<dbReference type="PROSITE" id="PS50902">
    <property type="entry name" value="FLAVODOXIN_LIKE"/>
    <property type="match status" value="1"/>
</dbReference>
<dbReference type="SUPFAM" id="SSF52218">
    <property type="entry name" value="Flavoproteins"/>
    <property type="match status" value="1"/>
</dbReference>
<keyword evidence="3" id="KW-0285">Flavoprotein</keyword>
<dbReference type="InterPro" id="IPR001709">
    <property type="entry name" value="Flavoprot_Pyr_Nucl_cyt_Rdtase"/>
</dbReference>
<organism evidence="11 12">
    <name type="scientific">Hymenoscyphus albidus</name>
    <dbReference type="NCBI Taxonomy" id="595503"/>
    <lineage>
        <taxon>Eukaryota</taxon>
        <taxon>Fungi</taxon>
        <taxon>Dikarya</taxon>
        <taxon>Ascomycota</taxon>
        <taxon>Pezizomycotina</taxon>
        <taxon>Leotiomycetes</taxon>
        <taxon>Helotiales</taxon>
        <taxon>Helotiaceae</taxon>
        <taxon>Hymenoscyphus</taxon>
    </lineage>
</organism>
<sequence length="802" mass="88286">MAKVVPGQPYDRSALILFGSETGNSEEVAQCLGDVVERLRFASKVCEMDAVELQPQNALHKATVIIFVISTTGLGDIPRNARKFWRNLLRKRLPPNCLSRVSFTTFGLGDSSYVQYAYPPSLSAACFAKQCGAFNWAARKLHKRLEQLAAKEIYPRGEADEQHHEGIDGTYLSWSADFGKRLLSLYPLPDGVEPIPPHVLLPPKYILQLVEEENLKDSSEYLEPEIKDSDPESGSLLGTDAAEGAAIQKTIALASASGKTTLSKSLQSPTTPPRSQPQSSVLATMTSPVSISISVPTLDHPLSSISTTLNSTPASSNLTPISPTSLQSSLAEPLRTGLKESVASVWSNPVAGLSTSTPALHQPSTIVKGKITNSVNLDANLLDRDPPVNQKVQLPGAQGPRVELLHTERMTADNHWQDVRQLTFRLPANAGRPMPGDILRVHPNNTPDAVAELICLNDWEAMAETKTVFKAAGSSFPDNMLLSPIRGLHPVNQTTLRELLTHNLDITAIPTRRFFGKISEWTNDPLHKTRLLDFANPARTEEYLDYAVRSRRSILEVLGDFPSVKIPWTYAADAFPFMQGRQYSICSGGDLTNDTQDPGFYHVQILVAIVKYQTVLQKIRRGLCTQYIESLEVGELAGVSFERGTAGIGSDPRRPAILIGAGTGIAPLRSLILERACTRLENEADRAKTVLFFGGRNQGADYFYQEEWKANRALLTVFPAFSRDQREKYYVQDALRAEGKLVWEMVEGGASVWLCGSSGGMPRRVRAALLGILGFHGRMSREEAEKLLAEMVKNRLFTQETW</sequence>
<feature type="domain" description="Flavodoxin-like" evidence="9">
    <location>
        <begin position="14"/>
        <end position="179"/>
    </location>
</feature>
<dbReference type="Gene3D" id="2.40.30.10">
    <property type="entry name" value="Translation factors"/>
    <property type="match status" value="1"/>
</dbReference>
<evidence type="ECO:0000256" key="8">
    <source>
        <dbReference type="SAM" id="MobiDB-lite"/>
    </source>
</evidence>
<evidence type="ECO:0000313" key="11">
    <source>
        <dbReference type="EMBL" id="CAG8984112.1"/>
    </source>
</evidence>
<name>A0A9N9M4M0_9HELO</name>
<evidence type="ECO:0000259" key="10">
    <source>
        <dbReference type="PROSITE" id="PS51384"/>
    </source>
</evidence>
<protein>
    <recommendedName>
        <fullName evidence="13">NADPH-dependent FMN and FAD-containing oxidoreductase</fullName>
    </recommendedName>
</protein>
<dbReference type="AlphaFoldDB" id="A0A9N9M4M0"/>
<evidence type="ECO:0000256" key="2">
    <source>
        <dbReference type="ARBA" id="ARBA00001974"/>
    </source>
</evidence>
<dbReference type="Gene3D" id="1.20.990.10">
    <property type="entry name" value="NADPH-cytochrome p450 Reductase, Chain A, domain 3"/>
    <property type="match status" value="1"/>
</dbReference>
<keyword evidence="5" id="KW-0274">FAD</keyword>
<dbReference type="InterPro" id="IPR039261">
    <property type="entry name" value="FNR_nucleotide-bd"/>
</dbReference>
<comment type="cofactor">
    <cofactor evidence="1">
        <name>FMN</name>
        <dbReference type="ChEBI" id="CHEBI:58210"/>
    </cofactor>
</comment>
<dbReference type="GO" id="GO:0005829">
    <property type="term" value="C:cytosol"/>
    <property type="evidence" value="ECO:0007669"/>
    <property type="project" value="TreeGrafter"/>
</dbReference>
<dbReference type="PROSITE" id="PS51384">
    <property type="entry name" value="FAD_FR"/>
    <property type="match status" value="1"/>
</dbReference>
<evidence type="ECO:0008006" key="13">
    <source>
        <dbReference type="Google" id="ProtNLM"/>
    </source>
</evidence>
<dbReference type="InterPro" id="IPR017927">
    <property type="entry name" value="FAD-bd_FR_type"/>
</dbReference>
<dbReference type="Proteomes" id="UP000701801">
    <property type="component" value="Unassembled WGS sequence"/>
</dbReference>
<dbReference type="PANTHER" id="PTHR19384:SF10">
    <property type="entry name" value="NADPH-DEPENDENT DIFLAVIN OXIDOREDUCTASE 1"/>
    <property type="match status" value="1"/>
</dbReference>
<keyword evidence="6" id="KW-0521">NADP</keyword>
<dbReference type="EMBL" id="CAJVRM010000751">
    <property type="protein sequence ID" value="CAG8984112.1"/>
    <property type="molecule type" value="Genomic_DNA"/>
</dbReference>
<dbReference type="SUPFAM" id="SSF63380">
    <property type="entry name" value="Riboflavin synthase domain-like"/>
    <property type="match status" value="1"/>
</dbReference>
<dbReference type="InterPro" id="IPR001433">
    <property type="entry name" value="OxRdtase_FAD/NAD-bd"/>
</dbReference>
<evidence type="ECO:0000256" key="1">
    <source>
        <dbReference type="ARBA" id="ARBA00001917"/>
    </source>
</evidence>
<dbReference type="Pfam" id="PF00175">
    <property type="entry name" value="NAD_binding_1"/>
    <property type="match status" value="1"/>
</dbReference>
<dbReference type="InterPro" id="IPR017938">
    <property type="entry name" value="Riboflavin_synthase-like_b-brl"/>
</dbReference>
<dbReference type="SUPFAM" id="SSF52343">
    <property type="entry name" value="Ferredoxin reductase-like, C-terminal NADP-linked domain"/>
    <property type="match status" value="1"/>
</dbReference>
<gene>
    <name evidence="11" type="ORF">HYALB_00006213</name>
</gene>
<proteinExistence type="predicted"/>
<dbReference type="Pfam" id="PF00258">
    <property type="entry name" value="Flavodoxin_1"/>
    <property type="match status" value="1"/>
</dbReference>
<dbReference type="OrthoDB" id="1856718at2759"/>
<dbReference type="GO" id="GO:0010181">
    <property type="term" value="F:FMN binding"/>
    <property type="evidence" value="ECO:0007669"/>
    <property type="project" value="InterPro"/>
</dbReference>
<dbReference type="GO" id="GO:0050660">
    <property type="term" value="F:flavin adenine dinucleotide binding"/>
    <property type="evidence" value="ECO:0007669"/>
    <property type="project" value="TreeGrafter"/>
</dbReference>
<dbReference type="GO" id="GO:0016491">
    <property type="term" value="F:oxidoreductase activity"/>
    <property type="evidence" value="ECO:0007669"/>
    <property type="project" value="UniProtKB-KW"/>
</dbReference>
<evidence type="ECO:0000256" key="4">
    <source>
        <dbReference type="ARBA" id="ARBA00022643"/>
    </source>
</evidence>
<feature type="domain" description="FAD-binding FR-type" evidence="10">
    <location>
        <begin position="397"/>
        <end position="652"/>
    </location>
</feature>
<dbReference type="InterPro" id="IPR008254">
    <property type="entry name" value="Flavodoxin/NO_synth"/>
</dbReference>
<evidence type="ECO:0000256" key="5">
    <source>
        <dbReference type="ARBA" id="ARBA00022827"/>
    </source>
</evidence>
<evidence type="ECO:0000256" key="3">
    <source>
        <dbReference type="ARBA" id="ARBA00022630"/>
    </source>
</evidence>
<dbReference type="Gene3D" id="3.40.50.80">
    <property type="entry name" value="Nucleotide-binding domain of ferredoxin-NADP reductase (FNR) module"/>
    <property type="match status" value="1"/>
</dbReference>
<dbReference type="InterPro" id="IPR023173">
    <property type="entry name" value="NADPH_Cyt_P450_Rdtase_alpha"/>
</dbReference>